<reference evidence="1 2" key="1">
    <citation type="journal article" date="2024" name="G3 (Bethesda)">
        <title>Genome assembly of Hibiscus sabdariffa L. provides insights into metabolisms of medicinal natural products.</title>
        <authorList>
            <person name="Kim T."/>
        </authorList>
    </citation>
    <scope>NUCLEOTIDE SEQUENCE [LARGE SCALE GENOMIC DNA]</scope>
    <source>
        <strain evidence="1">TK-2024</strain>
        <tissue evidence="1">Old leaves</tissue>
    </source>
</reference>
<dbReference type="Proteomes" id="UP001396334">
    <property type="component" value="Unassembled WGS sequence"/>
</dbReference>
<protein>
    <submittedName>
        <fullName evidence="1">Uncharacterized protein</fullName>
    </submittedName>
</protein>
<proteinExistence type="predicted"/>
<dbReference type="PANTHER" id="PTHR36482:SF8">
    <property type="match status" value="1"/>
</dbReference>
<evidence type="ECO:0000313" key="2">
    <source>
        <dbReference type="Proteomes" id="UP001396334"/>
    </source>
</evidence>
<accession>A0ABR2QF02</accession>
<evidence type="ECO:0000313" key="1">
    <source>
        <dbReference type="EMBL" id="KAK8999092.1"/>
    </source>
</evidence>
<gene>
    <name evidence="1" type="ORF">V6N11_070270</name>
</gene>
<keyword evidence="2" id="KW-1185">Reference proteome</keyword>
<sequence>MGKPGPAVYTDVTLENSTDDSFILYDLHNWYGSANYPQVVPAQLSEKVKHQADPQTGCSKGGVAYTIKNNIRWVVAWSNMKDKENKVYIDIIESNVAIDWEFYRTLLDTSYPNPDAVNKYRHTTVATIDPSSVTPPMKAAVDPAIFV</sequence>
<comment type="caution">
    <text evidence="1">The sequence shown here is derived from an EMBL/GenBank/DDBJ whole genome shotgun (WGS) entry which is preliminary data.</text>
</comment>
<dbReference type="InterPro" id="IPR053085">
    <property type="entry name" value="Jasmonate-induced_protein"/>
</dbReference>
<dbReference type="EMBL" id="JBBPBN010000040">
    <property type="protein sequence ID" value="KAK8999092.1"/>
    <property type="molecule type" value="Genomic_DNA"/>
</dbReference>
<organism evidence="1 2">
    <name type="scientific">Hibiscus sabdariffa</name>
    <name type="common">roselle</name>
    <dbReference type="NCBI Taxonomy" id="183260"/>
    <lineage>
        <taxon>Eukaryota</taxon>
        <taxon>Viridiplantae</taxon>
        <taxon>Streptophyta</taxon>
        <taxon>Embryophyta</taxon>
        <taxon>Tracheophyta</taxon>
        <taxon>Spermatophyta</taxon>
        <taxon>Magnoliopsida</taxon>
        <taxon>eudicotyledons</taxon>
        <taxon>Gunneridae</taxon>
        <taxon>Pentapetalae</taxon>
        <taxon>rosids</taxon>
        <taxon>malvids</taxon>
        <taxon>Malvales</taxon>
        <taxon>Malvaceae</taxon>
        <taxon>Malvoideae</taxon>
        <taxon>Hibiscus</taxon>
    </lineage>
</organism>
<dbReference type="PANTHER" id="PTHR36482">
    <property type="entry name" value="OSJNBA0024J22.15 PROTEIN"/>
    <property type="match status" value="1"/>
</dbReference>
<name>A0ABR2QF02_9ROSI</name>